<keyword evidence="3" id="KW-1185">Reference proteome</keyword>
<keyword evidence="1" id="KW-0472">Membrane</keyword>
<comment type="caution">
    <text evidence="2">The sequence shown here is derived from an EMBL/GenBank/DDBJ whole genome shotgun (WGS) entry which is preliminary data.</text>
</comment>
<accession>A0AA37T3P3</accession>
<name>A0AA37T3P3_9GAMM</name>
<dbReference type="InterPro" id="IPR055644">
    <property type="entry name" value="DUF7220"/>
</dbReference>
<evidence type="ECO:0000256" key="1">
    <source>
        <dbReference type="SAM" id="Phobius"/>
    </source>
</evidence>
<proteinExistence type="predicted"/>
<dbReference type="RefSeq" id="WP_232593042.1">
    <property type="nucleotide sequence ID" value="NZ_BSPD01000039.1"/>
</dbReference>
<keyword evidence="1" id="KW-1133">Transmembrane helix</keyword>
<sequence>MKQTKWESILEISMNYLSGFLISYFVYRLIVMPNEWLNSSALLVTILFTIMSVFRSYIWRRFFNAGVHKLIYQFSKTIKEKSEKTT</sequence>
<evidence type="ECO:0000313" key="2">
    <source>
        <dbReference type="EMBL" id="GLS26145.1"/>
    </source>
</evidence>
<dbReference type="EMBL" id="BSPD01000039">
    <property type="protein sequence ID" value="GLS26145.1"/>
    <property type="molecule type" value="Genomic_DNA"/>
</dbReference>
<feature type="transmembrane region" description="Helical" evidence="1">
    <location>
        <begin position="12"/>
        <end position="30"/>
    </location>
</feature>
<feature type="transmembrane region" description="Helical" evidence="1">
    <location>
        <begin position="36"/>
        <end position="54"/>
    </location>
</feature>
<reference evidence="2 3" key="1">
    <citation type="journal article" date="2014" name="Int. J. Syst. Evol. Microbiol.">
        <title>Complete genome sequence of Corynebacterium casei LMG S-19264T (=DSM 44701T), isolated from a smear-ripened cheese.</title>
        <authorList>
            <consortium name="US DOE Joint Genome Institute (JGI-PGF)"/>
            <person name="Walter F."/>
            <person name="Albersmeier A."/>
            <person name="Kalinowski J."/>
            <person name="Ruckert C."/>
        </authorList>
    </citation>
    <scope>NUCLEOTIDE SEQUENCE [LARGE SCALE GENOMIC DNA]</scope>
    <source>
        <strain evidence="2 3">NBRC 110095</strain>
    </source>
</reference>
<dbReference type="Pfam" id="PF23858">
    <property type="entry name" value="DUF7220"/>
    <property type="match status" value="1"/>
</dbReference>
<dbReference type="AlphaFoldDB" id="A0AA37T3P3"/>
<organism evidence="2 3">
    <name type="scientific">Marinibactrum halimedae</name>
    <dbReference type="NCBI Taxonomy" id="1444977"/>
    <lineage>
        <taxon>Bacteria</taxon>
        <taxon>Pseudomonadati</taxon>
        <taxon>Pseudomonadota</taxon>
        <taxon>Gammaproteobacteria</taxon>
        <taxon>Cellvibrionales</taxon>
        <taxon>Cellvibrionaceae</taxon>
        <taxon>Marinibactrum</taxon>
    </lineage>
</organism>
<protein>
    <submittedName>
        <fullName evidence="2">Uncharacterized protein</fullName>
    </submittedName>
</protein>
<gene>
    <name evidence="2" type="ORF">GCM10007877_18600</name>
</gene>
<evidence type="ECO:0000313" key="3">
    <source>
        <dbReference type="Proteomes" id="UP001156870"/>
    </source>
</evidence>
<keyword evidence="1" id="KW-0812">Transmembrane</keyword>
<dbReference type="Proteomes" id="UP001156870">
    <property type="component" value="Unassembled WGS sequence"/>
</dbReference>